<dbReference type="GO" id="GO:0004674">
    <property type="term" value="F:protein serine/threonine kinase activity"/>
    <property type="evidence" value="ECO:0007669"/>
    <property type="project" value="UniProtKB-KW"/>
</dbReference>
<dbReference type="GO" id="GO:0005524">
    <property type="term" value="F:ATP binding"/>
    <property type="evidence" value="ECO:0007669"/>
    <property type="project" value="UniProtKB-UniRule"/>
</dbReference>
<evidence type="ECO:0000313" key="8">
    <source>
        <dbReference type="EMBL" id="KHN04381.1"/>
    </source>
</evidence>
<dbReference type="PROSITE" id="PS00107">
    <property type="entry name" value="PROTEIN_KINASE_ATP"/>
    <property type="match status" value="1"/>
</dbReference>
<sequence length="437" mass="50344">MTQQKSQVLFVNEFTFQSNELTFLDGFNASLNLSFIPSQPNSYAFVNKIEIFYVPNNLHYTSANEMELTLVNPSYALETEHRINVGGKEISTRNNTGLFRVYTGHDENYLMTQNLKDNLPLDNSGRNITVNPYYMAPKELYRTTRDMSINTTLNKSPKLTLEFPIFGCCHMVRLHFCELGPNIHDINERIDVLHLHRKCEGRYEMESKTKIKGLPLYKDYIILIHGNDAQKKFNLSLQIFPYESDNHRKHNDLFLNDLEIFKISKPQHIIKAATNNFVDAFIVGIGGFGHVYKGYINSGSTTVAIKHLKPGSKQGVHEFMSEIEMLLQLHHLHLTTLLGYCNDNTEMIIVYDFMARGNLRDHLYNSDNPPLSWKQRLQICIGIARGLHYLYAGMKHMIIHHDEKTTNILLDDKWVTKVSDFGFSSIRPTSSMSLDLL</sequence>
<evidence type="ECO:0000256" key="6">
    <source>
        <dbReference type="PROSITE-ProRule" id="PRU10141"/>
    </source>
</evidence>
<dbReference type="InterPro" id="IPR045272">
    <property type="entry name" value="ANXUR1/2-like"/>
</dbReference>
<keyword evidence="4 8" id="KW-0418">Kinase</keyword>
<evidence type="ECO:0000256" key="2">
    <source>
        <dbReference type="ARBA" id="ARBA00022679"/>
    </source>
</evidence>
<evidence type="ECO:0000256" key="1">
    <source>
        <dbReference type="ARBA" id="ARBA00022527"/>
    </source>
</evidence>
<dbReference type="PANTHER" id="PTHR27003:SF434">
    <property type="entry name" value="RECEPTOR-LIKE PROTEIN KINASE FERONIA"/>
    <property type="match status" value="1"/>
</dbReference>
<dbReference type="GO" id="GO:0005886">
    <property type="term" value="C:plasma membrane"/>
    <property type="evidence" value="ECO:0007669"/>
    <property type="project" value="TreeGrafter"/>
</dbReference>
<dbReference type="GO" id="GO:0009506">
    <property type="term" value="C:plasmodesma"/>
    <property type="evidence" value="ECO:0007669"/>
    <property type="project" value="TreeGrafter"/>
</dbReference>
<dbReference type="Gene3D" id="1.10.510.10">
    <property type="entry name" value="Transferase(Phosphotransferase) domain 1"/>
    <property type="match status" value="1"/>
</dbReference>
<evidence type="ECO:0000256" key="5">
    <source>
        <dbReference type="ARBA" id="ARBA00022840"/>
    </source>
</evidence>
<dbReference type="AlphaFoldDB" id="A0A0B2P526"/>
<dbReference type="EC" id="2.7.11.1" evidence="8"/>
<name>A0A0B2P526_GLYSO</name>
<proteinExistence type="predicted"/>
<dbReference type="Pfam" id="PF07714">
    <property type="entry name" value="PK_Tyr_Ser-Thr"/>
    <property type="match status" value="1"/>
</dbReference>
<keyword evidence="2 8" id="KW-0808">Transferase</keyword>
<keyword evidence="8" id="KW-0675">Receptor</keyword>
<dbReference type="EMBL" id="KN669280">
    <property type="protein sequence ID" value="KHN04381.1"/>
    <property type="molecule type" value="Genomic_DNA"/>
</dbReference>
<dbReference type="InterPro" id="IPR000719">
    <property type="entry name" value="Prot_kinase_dom"/>
</dbReference>
<evidence type="ECO:0000256" key="4">
    <source>
        <dbReference type="ARBA" id="ARBA00022777"/>
    </source>
</evidence>
<dbReference type="Proteomes" id="UP000053555">
    <property type="component" value="Unassembled WGS sequence"/>
</dbReference>
<evidence type="ECO:0000256" key="3">
    <source>
        <dbReference type="ARBA" id="ARBA00022741"/>
    </source>
</evidence>
<evidence type="ECO:0000259" key="7">
    <source>
        <dbReference type="PROSITE" id="PS50011"/>
    </source>
</evidence>
<reference evidence="8" key="1">
    <citation type="submission" date="2014-07" db="EMBL/GenBank/DDBJ databases">
        <title>Identification of a novel salt tolerance gene in wild soybean by whole-genome sequencing.</title>
        <authorList>
            <person name="Lam H.-M."/>
            <person name="Qi X."/>
            <person name="Li M.-W."/>
            <person name="Liu X."/>
            <person name="Xie M."/>
            <person name="Ni M."/>
            <person name="Xu X."/>
        </authorList>
    </citation>
    <scope>NUCLEOTIDE SEQUENCE [LARGE SCALE GENOMIC DNA]</scope>
    <source>
        <tissue evidence="8">Root</tissue>
    </source>
</reference>
<dbReference type="Gene3D" id="2.60.120.430">
    <property type="entry name" value="Galactose-binding lectin"/>
    <property type="match status" value="1"/>
</dbReference>
<dbReference type="InterPro" id="IPR017441">
    <property type="entry name" value="Protein_kinase_ATP_BS"/>
</dbReference>
<dbReference type="FunFam" id="3.30.200.20:FF:000039">
    <property type="entry name" value="receptor-like protein kinase FERONIA"/>
    <property type="match status" value="1"/>
</dbReference>
<dbReference type="PANTHER" id="PTHR27003">
    <property type="entry name" value="OS07G0166700 PROTEIN"/>
    <property type="match status" value="1"/>
</dbReference>
<gene>
    <name evidence="8" type="ORF">glysoja_038023</name>
</gene>
<accession>A0A0B2P526</accession>
<keyword evidence="5 6" id="KW-0067">ATP-binding</keyword>
<dbReference type="InterPro" id="IPR001245">
    <property type="entry name" value="Ser-Thr/Tyr_kinase_cat_dom"/>
</dbReference>
<protein>
    <submittedName>
        <fullName evidence="8">Receptor-like protein kinase FERONIA</fullName>
        <ecNumber evidence="8">2.7.11.1</ecNumber>
    </submittedName>
</protein>
<keyword evidence="3 6" id="KW-0547">Nucleotide-binding</keyword>
<dbReference type="InterPro" id="IPR011009">
    <property type="entry name" value="Kinase-like_dom_sf"/>
</dbReference>
<dbReference type="Gene3D" id="3.30.200.20">
    <property type="entry name" value="Phosphorylase Kinase, domain 1"/>
    <property type="match status" value="1"/>
</dbReference>
<dbReference type="SUPFAM" id="SSF56112">
    <property type="entry name" value="Protein kinase-like (PK-like)"/>
    <property type="match status" value="1"/>
</dbReference>
<keyword evidence="1" id="KW-0723">Serine/threonine-protein kinase</keyword>
<dbReference type="GO" id="GO:0004714">
    <property type="term" value="F:transmembrane receptor protein tyrosine kinase activity"/>
    <property type="evidence" value="ECO:0007669"/>
    <property type="project" value="InterPro"/>
</dbReference>
<feature type="binding site" evidence="6">
    <location>
        <position position="306"/>
    </location>
    <ligand>
        <name>ATP</name>
        <dbReference type="ChEBI" id="CHEBI:30616"/>
    </ligand>
</feature>
<feature type="domain" description="Protein kinase" evidence="7">
    <location>
        <begin position="277"/>
        <end position="437"/>
    </location>
</feature>
<dbReference type="PROSITE" id="PS50011">
    <property type="entry name" value="PROTEIN_KINASE_DOM"/>
    <property type="match status" value="1"/>
</dbReference>
<organism evidence="8">
    <name type="scientific">Glycine soja</name>
    <name type="common">Wild soybean</name>
    <dbReference type="NCBI Taxonomy" id="3848"/>
    <lineage>
        <taxon>Eukaryota</taxon>
        <taxon>Viridiplantae</taxon>
        <taxon>Streptophyta</taxon>
        <taxon>Embryophyta</taxon>
        <taxon>Tracheophyta</taxon>
        <taxon>Spermatophyta</taxon>
        <taxon>Magnoliopsida</taxon>
        <taxon>eudicotyledons</taxon>
        <taxon>Gunneridae</taxon>
        <taxon>Pentapetalae</taxon>
        <taxon>rosids</taxon>
        <taxon>fabids</taxon>
        <taxon>Fabales</taxon>
        <taxon>Fabaceae</taxon>
        <taxon>Papilionoideae</taxon>
        <taxon>50 kb inversion clade</taxon>
        <taxon>NPAAA clade</taxon>
        <taxon>indigoferoid/millettioid clade</taxon>
        <taxon>Phaseoleae</taxon>
        <taxon>Glycine</taxon>
        <taxon>Glycine subgen. Soja</taxon>
    </lineage>
</organism>